<feature type="region of interest" description="Disordered" evidence="1">
    <location>
        <begin position="511"/>
        <end position="562"/>
    </location>
</feature>
<feature type="region of interest" description="Disordered" evidence="1">
    <location>
        <begin position="704"/>
        <end position="736"/>
    </location>
</feature>
<evidence type="ECO:0000256" key="2">
    <source>
        <dbReference type="SAM" id="Phobius"/>
    </source>
</evidence>
<dbReference type="Proteomes" id="UP000431901">
    <property type="component" value="Unassembled WGS sequence"/>
</dbReference>
<organism evidence="4 5">
    <name type="scientific">Actinomadura rayongensis</name>
    <dbReference type="NCBI Taxonomy" id="1429076"/>
    <lineage>
        <taxon>Bacteria</taxon>
        <taxon>Bacillati</taxon>
        <taxon>Actinomycetota</taxon>
        <taxon>Actinomycetes</taxon>
        <taxon>Streptosporangiales</taxon>
        <taxon>Thermomonosporaceae</taxon>
        <taxon>Actinomadura</taxon>
    </lineage>
</organism>
<dbReference type="Gene3D" id="3.10.620.30">
    <property type="match status" value="1"/>
</dbReference>
<feature type="transmembrane region" description="Helical" evidence="2">
    <location>
        <begin position="115"/>
        <end position="134"/>
    </location>
</feature>
<reference evidence="4 5" key="1">
    <citation type="submission" date="2019-12" db="EMBL/GenBank/DDBJ databases">
        <title>Nocardia macrotermitis sp. nov. and Nocardia aurantia sp. nov., isolated from the gut of the fungus growing-termite Macrotermes natalensis.</title>
        <authorList>
            <person name="Christine B."/>
            <person name="Rene B."/>
        </authorList>
    </citation>
    <scope>NUCLEOTIDE SEQUENCE [LARGE SCALE GENOMIC DNA]</scope>
    <source>
        <strain evidence="4 5">DSM 102126</strain>
    </source>
</reference>
<dbReference type="OrthoDB" id="9804023at2"/>
<feature type="transmembrane region" description="Helical" evidence="2">
    <location>
        <begin position="141"/>
        <end position="159"/>
    </location>
</feature>
<comment type="caution">
    <text evidence="4">The sequence shown here is derived from an EMBL/GenBank/DDBJ whole genome shotgun (WGS) entry which is preliminary data.</text>
</comment>
<keyword evidence="2" id="KW-0472">Membrane</keyword>
<dbReference type="EMBL" id="WUTW01000007">
    <property type="protein sequence ID" value="MXQ67432.1"/>
    <property type="molecule type" value="Genomic_DNA"/>
</dbReference>
<dbReference type="InterPro" id="IPR002931">
    <property type="entry name" value="Transglutaminase-like"/>
</dbReference>
<evidence type="ECO:0000259" key="3">
    <source>
        <dbReference type="SMART" id="SM00460"/>
    </source>
</evidence>
<proteinExistence type="predicted"/>
<dbReference type="SMART" id="SM00460">
    <property type="entry name" value="TGc"/>
    <property type="match status" value="1"/>
</dbReference>
<dbReference type="InterPro" id="IPR052901">
    <property type="entry name" value="Bact_TGase-like"/>
</dbReference>
<name>A0A6I4WLC8_9ACTN</name>
<feature type="transmembrane region" description="Helical" evidence="2">
    <location>
        <begin position="57"/>
        <end position="79"/>
    </location>
</feature>
<dbReference type="InterPro" id="IPR038765">
    <property type="entry name" value="Papain-like_cys_pep_sf"/>
</dbReference>
<dbReference type="SUPFAM" id="SSF54001">
    <property type="entry name" value="Cysteine proteinases"/>
    <property type="match status" value="1"/>
</dbReference>
<dbReference type="InterPro" id="IPR021878">
    <property type="entry name" value="TgpA_N"/>
</dbReference>
<dbReference type="Pfam" id="PF11992">
    <property type="entry name" value="TgpA_N"/>
    <property type="match status" value="1"/>
</dbReference>
<evidence type="ECO:0000256" key="1">
    <source>
        <dbReference type="SAM" id="MobiDB-lite"/>
    </source>
</evidence>
<dbReference type="InterPro" id="IPR025403">
    <property type="entry name" value="TgpA-like_C"/>
</dbReference>
<feature type="transmembrane region" description="Helical" evidence="2">
    <location>
        <begin position="189"/>
        <end position="207"/>
    </location>
</feature>
<feature type="transmembrane region" description="Helical" evidence="2">
    <location>
        <begin position="31"/>
        <end position="50"/>
    </location>
</feature>
<dbReference type="PANTHER" id="PTHR42736">
    <property type="entry name" value="PROTEIN-GLUTAMINE GAMMA-GLUTAMYLTRANSFERASE"/>
    <property type="match status" value="1"/>
</dbReference>
<feature type="transmembrane region" description="Helical" evidence="2">
    <location>
        <begin position="165"/>
        <end position="182"/>
    </location>
</feature>
<keyword evidence="5" id="KW-1185">Reference proteome</keyword>
<keyword evidence="2" id="KW-0812">Transmembrane</keyword>
<dbReference type="Pfam" id="PF13559">
    <property type="entry name" value="DUF4129"/>
    <property type="match status" value="1"/>
</dbReference>
<keyword evidence="2" id="KW-1133">Transmembrane helix</keyword>
<feature type="compositionally biased region" description="Basic residues" evidence="1">
    <location>
        <begin position="727"/>
        <end position="736"/>
    </location>
</feature>
<protein>
    <submittedName>
        <fullName evidence="4">DUF4129 domain-containing protein</fullName>
    </submittedName>
</protein>
<evidence type="ECO:0000313" key="5">
    <source>
        <dbReference type="Proteomes" id="UP000431901"/>
    </source>
</evidence>
<dbReference type="Pfam" id="PF01841">
    <property type="entry name" value="Transglut_core"/>
    <property type="match status" value="1"/>
</dbReference>
<accession>A0A6I4WLC8</accession>
<dbReference type="PROSITE" id="PS51257">
    <property type="entry name" value="PROKAR_LIPOPROTEIN"/>
    <property type="match status" value="1"/>
</dbReference>
<dbReference type="RefSeq" id="WP_161105620.1">
    <property type="nucleotide sequence ID" value="NZ_JBHLYI010000008.1"/>
</dbReference>
<sequence>MTRRYLALPLTAALACAAGLAFHRVFGYGPVLPVVAVAAVVPTMLAALLAGRADRPWPLWTSLVLSVAVWLGTAAVTVLRPVAGAFPDAVADALLSAWKAILTTLPPVPADPRSLAFVSALTWLGAAGAAELALRTPWRLAPGLPPLAVFAVALLLGVGGPGSNAALVAAVAVLLAGLALVRSPDGRRAWAGVPVAAALGGAVFLLVPHVPVGAEPYDPREQVQAPPPQTRDGVSPLDRVGGWLLSDEVLFTVRASRAADQRLVALDRFDGVTWTSTARFVPTGGRVPGAGGDVARRPLDQTITIAGLPGIWAPAADRPRRLAGLDAVVDPGAGILAAARPLRRGQTYRVASATPRWDPDELLYADTADDPEARAARALPWGPGETREPVQLADFRTFAEAATDGSSGPFQQAARLAERLAATARYDVSAPPGHGYRQLDYFLGTSRRGTSEQFATLFAVLGRTIGLPTRVVVGFRPSAPLGGITEVRSRDVLVWPEVKFAGVGWVPFDPTPAKRGQSKRADVAAGESKKLEQAQKDAAARPGGGTPPSAAPVPPPAARSGHGAPPWPVLAAVVASVLVVGYLAAVLAAPVLRRRRRRAGTPAERVAGAWRQALDAVAALGLRSADALTAHEVAAFGAERAGDAASRELRPLADLANRARFAASPVSAADADRAWAHADRLVRLAAAETRFVRRFHPRELRRQRAVRAPRTHTGADQDTSAAFPWLTRRRVPTRKQ</sequence>
<evidence type="ECO:0000313" key="4">
    <source>
        <dbReference type="EMBL" id="MXQ67432.1"/>
    </source>
</evidence>
<gene>
    <name evidence="4" type="ORF">GQ466_25775</name>
</gene>
<feature type="compositionally biased region" description="Basic and acidic residues" evidence="1">
    <location>
        <begin position="519"/>
        <end position="539"/>
    </location>
</feature>
<feature type="domain" description="Transglutaminase-like" evidence="3">
    <location>
        <begin position="443"/>
        <end position="512"/>
    </location>
</feature>
<feature type="transmembrane region" description="Helical" evidence="2">
    <location>
        <begin position="567"/>
        <end position="592"/>
    </location>
</feature>
<dbReference type="PANTHER" id="PTHR42736:SF1">
    <property type="entry name" value="PROTEIN-GLUTAMINE GAMMA-GLUTAMYLTRANSFERASE"/>
    <property type="match status" value="1"/>
</dbReference>
<dbReference type="AlphaFoldDB" id="A0A6I4WLC8"/>